<name>A0AA40F1K3_9PEZI</name>
<gene>
    <name evidence="2" type="ORF">B0T18DRAFT_427502</name>
</gene>
<evidence type="ECO:0000256" key="1">
    <source>
        <dbReference type="SAM" id="SignalP"/>
    </source>
</evidence>
<keyword evidence="1" id="KW-0732">Signal</keyword>
<comment type="caution">
    <text evidence="2">The sequence shown here is derived from an EMBL/GenBank/DDBJ whole genome shotgun (WGS) entry which is preliminary data.</text>
</comment>
<keyword evidence="3" id="KW-1185">Reference proteome</keyword>
<accession>A0AA40F1K3</accession>
<feature type="chain" id="PRO_5041464758" evidence="1">
    <location>
        <begin position="19"/>
        <end position="54"/>
    </location>
</feature>
<dbReference type="Proteomes" id="UP001172155">
    <property type="component" value="Unassembled WGS sequence"/>
</dbReference>
<organism evidence="2 3">
    <name type="scientific">Schizothecium vesticola</name>
    <dbReference type="NCBI Taxonomy" id="314040"/>
    <lineage>
        <taxon>Eukaryota</taxon>
        <taxon>Fungi</taxon>
        <taxon>Dikarya</taxon>
        <taxon>Ascomycota</taxon>
        <taxon>Pezizomycotina</taxon>
        <taxon>Sordariomycetes</taxon>
        <taxon>Sordariomycetidae</taxon>
        <taxon>Sordariales</taxon>
        <taxon>Schizotheciaceae</taxon>
        <taxon>Schizothecium</taxon>
    </lineage>
</organism>
<dbReference type="EMBL" id="JAUKUD010000003">
    <property type="protein sequence ID" value="KAK0749376.1"/>
    <property type="molecule type" value="Genomic_DNA"/>
</dbReference>
<evidence type="ECO:0000313" key="2">
    <source>
        <dbReference type="EMBL" id="KAK0749376.1"/>
    </source>
</evidence>
<protein>
    <submittedName>
        <fullName evidence="2">Secreted protein</fullName>
    </submittedName>
</protein>
<evidence type="ECO:0000313" key="3">
    <source>
        <dbReference type="Proteomes" id="UP001172155"/>
    </source>
</evidence>
<dbReference type="AlphaFoldDB" id="A0AA40F1K3"/>
<proteinExistence type="predicted"/>
<feature type="signal peptide" evidence="1">
    <location>
        <begin position="1"/>
        <end position="18"/>
    </location>
</feature>
<reference evidence="2" key="1">
    <citation type="submission" date="2023-06" db="EMBL/GenBank/DDBJ databases">
        <title>Genome-scale phylogeny and comparative genomics of the fungal order Sordariales.</title>
        <authorList>
            <consortium name="Lawrence Berkeley National Laboratory"/>
            <person name="Hensen N."/>
            <person name="Bonometti L."/>
            <person name="Westerberg I."/>
            <person name="Brannstrom I.O."/>
            <person name="Guillou S."/>
            <person name="Cros-Aarteil S."/>
            <person name="Calhoun S."/>
            <person name="Haridas S."/>
            <person name="Kuo A."/>
            <person name="Mondo S."/>
            <person name="Pangilinan J."/>
            <person name="Riley R."/>
            <person name="LaButti K."/>
            <person name="Andreopoulos B."/>
            <person name="Lipzen A."/>
            <person name="Chen C."/>
            <person name="Yanf M."/>
            <person name="Daum C."/>
            <person name="Ng V."/>
            <person name="Clum A."/>
            <person name="Steindorff A."/>
            <person name="Ohm R."/>
            <person name="Martin F."/>
            <person name="Silar P."/>
            <person name="Natvig D."/>
            <person name="Lalanne C."/>
            <person name="Gautier V."/>
            <person name="Ament-velasquez S.L."/>
            <person name="Kruys A."/>
            <person name="Hutchinson M.I."/>
            <person name="Powell A.J."/>
            <person name="Barry K."/>
            <person name="Miller A.N."/>
            <person name="Grigoriev I.V."/>
            <person name="Debuchy R."/>
            <person name="Gladieux P."/>
            <person name="Thoren M.H."/>
            <person name="Johannesson H."/>
        </authorList>
    </citation>
    <scope>NUCLEOTIDE SEQUENCE</scope>
    <source>
        <strain evidence="2">SMH3187-1</strain>
    </source>
</reference>
<sequence>MKLLILAAVTLFTSLAAAGVVITPIRPDQVIPKASDDCFFGVTTPQGCGPARSA</sequence>